<evidence type="ECO:0000259" key="2">
    <source>
        <dbReference type="Pfam" id="PF20151"/>
    </source>
</evidence>
<organism evidence="3 4">
    <name type="scientific">Coprinopsis marcescibilis</name>
    <name type="common">Agaric fungus</name>
    <name type="synonym">Psathyrella marcescibilis</name>
    <dbReference type="NCBI Taxonomy" id="230819"/>
    <lineage>
        <taxon>Eukaryota</taxon>
        <taxon>Fungi</taxon>
        <taxon>Dikarya</taxon>
        <taxon>Basidiomycota</taxon>
        <taxon>Agaricomycotina</taxon>
        <taxon>Agaricomycetes</taxon>
        <taxon>Agaricomycetidae</taxon>
        <taxon>Agaricales</taxon>
        <taxon>Agaricineae</taxon>
        <taxon>Psathyrellaceae</taxon>
        <taxon>Coprinopsis</taxon>
    </lineage>
</organism>
<sequence>MPSWLFVRCPLVRVLCSNSFGQDLNIHIAASITILLAEYFETLDLEISLIWPVEWGYMKSLYFINRILPFITIPFTVYYNLVPHPSPSTCKIVFSVACGLGTSTCGFISELVLYVRIYALSGRDPKILWFLIVNGLAVFVGCTTLTAIYVTSGIWPAPSPKQIVPGCFGDLIENGSMVVGMYAFFLYSAVMTMALCVYYGLRVYWILRHSPLLQIFYRDGTFYFVGLAALSIANGVSALLLPTGYRFLLAAPQVVLHSTLSTRMILQLKEGARQDMGLATIKIISTHKTPPIQIIGNTDTETYPLDTWPHSGKIPQSHTCIA</sequence>
<evidence type="ECO:0000256" key="1">
    <source>
        <dbReference type="SAM" id="Phobius"/>
    </source>
</evidence>
<keyword evidence="1" id="KW-0472">Membrane</keyword>
<gene>
    <name evidence="3" type="ORF">FA15DRAFT_494861</name>
</gene>
<feature type="transmembrane region" description="Helical" evidence="1">
    <location>
        <begin position="222"/>
        <end position="241"/>
    </location>
</feature>
<evidence type="ECO:0000313" key="4">
    <source>
        <dbReference type="Proteomes" id="UP000307440"/>
    </source>
</evidence>
<dbReference type="STRING" id="230819.A0A5C3KRZ1"/>
<dbReference type="AlphaFoldDB" id="A0A5C3KRZ1"/>
<feature type="transmembrane region" description="Helical" evidence="1">
    <location>
        <begin position="127"/>
        <end position="150"/>
    </location>
</feature>
<feature type="transmembrane region" description="Helical" evidence="1">
    <location>
        <begin position="61"/>
        <end position="80"/>
    </location>
</feature>
<evidence type="ECO:0000313" key="3">
    <source>
        <dbReference type="EMBL" id="TFK22975.1"/>
    </source>
</evidence>
<dbReference type="OrthoDB" id="3341843at2759"/>
<proteinExistence type="predicted"/>
<feature type="transmembrane region" description="Helical" evidence="1">
    <location>
        <begin position="179"/>
        <end position="201"/>
    </location>
</feature>
<dbReference type="EMBL" id="ML210228">
    <property type="protein sequence ID" value="TFK22975.1"/>
    <property type="molecule type" value="Genomic_DNA"/>
</dbReference>
<dbReference type="Proteomes" id="UP000307440">
    <property type="component" value="Unassembled WGS sequence"/>
</dbReference>
<dbReference type="InterPro" id="IPR045340">
    <property type="entry name" value="DUF6533"/>
</dbReference>
<keyword evidence="1" id="KW-1133">Transmembrane helix</keyword>
<feature type="domain" description="DUF6533" evidence="2">
    <location>
        <begin position="29"/>
        <end position="71"/>
    </location>
</feature>
<dbReference type="Pfam" id="PF20151">
    <property type="entry name" value="DUF6533"/>
    <property type="match status" value="1"/>
</dbReference>
<keyword evidence="4" id="KW-1185">Reference proteome</keyword>
<reference evidence="3 4" key="1">
    <citation type="journal article" date="2019" name="Nat. Ecol. Evol.">
        <title>Megaphylogeny resolves global patterns of mushroom evolution.</title>
        <authorList>
            <person name="Varga T."/>
            <person name="Krizsan K."/>
            <person name="Foldi C."/>
            <person name="Dima B."/>
            <person name="Sanchez-Garcia M."/>
            <person name="Sanchez-Ramirez S."/>
            <person name="Szollosi G.J."/>
            <person name="Szarkandi J.G."/>
            <person name="Papp V."/>
            <person name="Albert L."/>
            <person name="Andreopoulos W."/>
            <person name="Angelini C."/>
            <person name="Antonin V."/>
            <person name="Barry K.W."/>
            <person name="Bougher N.L."/>
            <person name="Buchanan P."/>
            <person name="Buyck B."/>
            <person name="Bense V."/>
            <person name="Catcheside P."/>
            <person name="Chovatia M."/>
            <person name="Cooper J."/>
            <person name="Damon W."/>
            <person name="Desjardin D."/>
            <person name="Finy P."/>
            <person name="Geml J."/>
            <person name="Haridas S."/>
            <person name="Hughes K."/>
            <person name="Justo A."/>
            <person name="Karasinski D."/>
            <person name="Kautmanova I."/>
            <person name="Kiss B."/>
            <person name="Kocsube S."/>
            <person name="Kotiranta H."/>
            <person name="LaButti K.M."/>
            <person name="Lechner B.E."/>
            <person name="Liimatainen K."/>
            <person name="Lipzen A."/>
            <person name="Lukacs Z."/>
            <person name="Mihaltcheva S."/>
            <person name="Morgado L.N."/>
            <person name="Niskanen T."/>
            <person name="Noordeloos M.E."/>
            <person name="Ohm R.A."/>
            <person name="Ortiz-Santana B."/>
            <person name="Ovrebo C."/>
            <person name="Racz N."/>
            <person name="Riley R."/>
            <person name="Savchenko A."/>
            <person name="Shiryaev A."/>
            <person name="Soop K."/>
            <person name="Spirin V."/>
            <person name="Szebenyi C."/>
            <person name="Tomsovsky M."/>
            <person name="Tulloss R.E."/>
            <person name="Uehling J."/>
            <person name="Grigoriev I.V."/>
            <person name="Vagvolgyi C."/>
            <person name="Papp T."/>
            <person name="Martin F.M."/>
            <person name="Miettinen O."/>
            <person name="Hibbett D.S."/>
            <person name="Nagy L.G."/>
        </authorList>
    </citation>
    <scope>NUCLEOTIDE SEQUENCE [LARGE SCALE GENOMIC DNA]</scope>
    <source>
        <strain evidence="3 4">CBS 121175</strain>
    </source>
</reference>
<feature type="transmembrane region" description="Helical" evidence="1">
    <location>
        <begin position="92"/>
        <end position="115"/>
    </location>
</feature>
<protein>
    <recommendedName>
        <fullName evidence="2">DUF6533 domain-containing protein</fullName>
    </recommendedName>
</protein>
<accession>A0A5C3KRZ1</accession>
<name>A0A5C3KRZ1_COPMA</name>
<keyword evidence="1" id="KW-0812">Transmembrane</keyword>